<evidence type="ECO:0000259" key="1">
    <source>
        <dbReference type="Pfam" id="PF16092"/>
    </source>
</evidence>
<reference evidence="3" key="1">
    <citation type="submission" date="2020-11" db="EMBL/GenBank/DDBJ databases">
        <authorList>
            <person name="Whitehead M."/>
        </authorList>
    </citation>
    <scope>NUCLEOTIDE SEQUENCE</scope>
    <source>
        <strain evidence="3">EGII</strain>
    </source>
</reference>
<comment type="caution">
    <text evidence="3">The sequence shown here is derived from an EMBL/GenBank/DDBJ whole genome shotgun (WGS) entry which is preliminary data.</text>
</comment>
<sequence>MEAKQDDNQFVMSGVSDAERDFGHISSMLRWKETRFFGPSPRSFYNAADFFMEYATHRIMVRLQRADVSLIGYAEFSYYPPLSALPPDCWMHWLKHHFWCVADTMHELRLSKEFPLNWGDTMFFTRFIFNPRHNPMLLQRILIEIFHREFKIRYIVILQMPEDPNLAPEDTPCYDTLHGFTTVLYPRAFSVKNCRNVQRLHIIHRNRVIERMRYRKALPEDNDDIVEVIDVDRPDLRAEYGDFYIAEELQKEIDENDKNNTFIVCELQHQTVGFIWLNDDVSILTLVENFECEGFGNMIKYNKDQPYGEKRLIVTGVEKKPPSKLFTTEVIEEIYDQDLERIISTSKNSVSSNQTCSRPTCPTTKGDNIISTVRRPEGANINYGINETSVKYFFLREEFFRKMELINMYFKNPEHYQTSFRKRLRIRYNIPEGYDEVEQGEYPFDTHSNVFAIKLLGINETTDTRFASRFIATAFTAHPERDYCLISIPNKIKISRSVEMLLGFFVTLVPRPGTRIDDTVYIINRSTIFGHMGVMNLLPEDVIVIERILEKSTAMLNKRASTYSVYGLKQSFFLPPETCAEAALVSQVISDVFDNPMSEFHFLTIRCGDSMRSMENNVIVGFVIVRPFFRLQELDYKFVFLRREGSFKNIPGEIVLLRLHPNYHCESDAIFRQISCATGYWEFYYAAKTMTHIKPLTNDLVKQMQPIEPRPIAQVHRRIYNKPKTRTSQRLSEQLNNSEENIALYHHNLLPSKAYGNHEPMIIIGFNSLTRALLRMLLFNFQKSNTMNCHCCVPRLRVIVVAKRGLVESAYDSDFECSICVNQSDCYINFENANSFIRDTTRCMDFRKYASFVSSTVKKIQREDKTIVLANGCELYYGKLVFAMSQRFGVPPALQREQLPANYMHINNRFDKITAYHKLEAIRNDENSNDINIIVFGSRLSAYEFINFLVTHKIPPQAIRLVLPYDKRTSDAYLQHNISNMDVNIELILQGMVEDMGVKVESYWILKKWIYYFNEKIISHAAFEHYSNGTLMTLPCDLFVSFHTHVIGTEVIDLMENTGIEMEGLSVLIDEEFRTSDPYIFAVGNCTRLRTEPNHQYKHVAKDEIAMKLLRSLDLYEDLEPEYSEKYLRPVYYQAQLPLGHHMAKAILPKRYIANHLDNTYLLTLVTYDGNFSRVRINEHGIVVEITCVTKKDIGLDRSGRKQLIKQQMADSGCTDEVEKTLLRFLRKHRDDFIYPFALPEDFHLNIASKLNV</sequence>
<dbReference type="OrthoDB" id="382863at2759"/>
<dbReference type="InterPro" id="IPR032151">
    <property type="entry name" value="CFAP61_N"/>
</dbReference>
<protein>
    <submittedName>
        <fullName evidence="3">(Mediterranean fruit fly) hypothetical protein</fullName>
    </submittedName>
</protein>
<name>A0A811VKT2_CERCA</name>
<dbReference type="InterPro" id="IPR036188">
    <property type="entry name" value="FAD/NAD-bd_sf"/>
</dbReference>
<proteinExistence type="predicted"/>
<dbReference type="Pfam" id="PF23150">
    <property type="entry name" value="CFAP61_dimer"/>
    <property type="match status" value="1"/>
</dbReference>
<organism evidence="3 4">
    <name type="scientific">Ceratitis capitata</name>
    <name type="common">Mediterranean fruit fly</name>
    <name type="synonym">Tephritis capitata</name>
    <dbReference type="NCBI Taxonomy" id="7213"/>
    <lineage>
        <taxon>Eukaryota</taxon>
        <taxon>Metazoa</taxon>
        <taxon>Ecdysozoa</taxon>
        <taxon>Arthropoda</taxon>
        <taxon>Hexapoda</taxon>
        <taxon>Insecta</taxon>
        <taxon>Pterygota</taxon>
        <taxon>Neoptera</taxon>
        <taxon>Endopterygota</taxon>
        <taxon>Diptera</taxon>
        <taxon>Brachycera</taxon>
        <taxon>Muscomorpha</taxon>
        <taxon>Tephritoidea</taxon>
        <taxon>Tephritidae</taxon>
        <taxon>Ceratitis</taxon>
        <taxon>Ceratitis</taxon>
    </lineage>
</organism>
<accession>A0A811VKT2</accession>
<dbReference type="PANTHER" id="PTHR21178">
    <property type="entry name" value="CILIA- AND FLAGELLA-ASSOCIATED PROTEIN 61"/>
    <property type="match status" value="1"/>
</dbReference>
<dbReference type="Gene3D" id="3.50.50.60">
    <property type="entry name" value="FAD/NAD(P)-binding domain"/>
    <property type="match status" value="2"/>
</dbReference>
<gene>
    <name evidence="3" type="ORF">CCAP1982_LOCUS22786</name>
</gene>
<dbReference type="Pfam" id="PF16092">
    <property type="entry name" value="CFAP61_N"/>
    <property type="match status" value="1"/>
</dbReference>
<dbReference type="InterPro" id="IPR056299">
    <property type="entry name" value="CFAP61_dimer"/>
</dbReference>
<evidence type="ECO:0000313" key="4">
    <source>
        <dbReference type="Proteomes" id="UP000606786"/>
    </source>
</evidence>
<dbReference type="InterPro" id="IPR016181">
    <property type="entry name" value="Acyl_CoA_acyltransferase"/>
</dbReference>
<dbReference type="InterPro" id="IPR038884">
    <property type="entry name" value="CFAP61"/>
</dbReference>
<dbReference type="AlphaFoldDB" id="A0A811VKT2"/>
<feature type="domain" description="Cilia- and flagella-associated protein 61 N-terminal" evidence="1">
    <location>
        <begin position="20"/>
        <end position="300"/>
    </location>
</feature>
<dbReference type="Proteomes" id="UP000606786">
    <property type="component" value="Unassembled WGS sequence"/>
</dbReference>
<evidence type="ECO:0000313" key="3">
    <source>
        <dbReference type="EMBL" id="CAD7014819.1"/>
    </source>
</evidence>
<dbReference type="SUPFAM" id="SSF55729">
    <property type="entry name" value="Acyl-CoA N-acyltransferases (Nat)"/>
    <property type="match status" value="1"/>
</dbReference>
<keyword evidence="4" id="KW-1185">Reference proteome</keyword>
<feature type="domain" description="CFAP61 dimerisation" evidence="2">
    <location>
        <begin position="1126"/>
        <end position="1196"/>
    </location>
</feature>
<dbReference type="EMBL" id="CAJHJT010000056">
    <property type="protein sequence ID" value="CAD7014819.1"/>
    <property type="molecule type" value="Genomic_DNA"/>
</dbReference>
<dbReference type="PANTHER" id="PTHR21178:SF8">
    <property type="entry name" value="CILIA- AND FLAGELLA-ASSOCIATED PROTEIN 61"/>
    <property type="match status" value="1"/>
</dbReference>
<evidence type="ECO:0000259" key="2">
    <source>
        <dbReference type="Pfam" id="PF23150"/>
    </source>
</evidence>
<dbReference type="SUPFAM" id="SSF51905">
    <property type="entry name" value="FAD/NAD(P)-binding domain"/>
    <property type="match status" value="1"/>
</dbReference>